<dbReference type="GO" id="GO:0008113">
    <property type="term" value="F:peptide-methionine (S)-S-oxide reductase activity"/>
    <property type="evidence" value="ECO:0007669"/>
    <property type="project" value="UniProtKB-EC"/>
</dbReference>
<keyword evidence="3" id="KW-0560">Oxidoreductase</keyword>
<reference evidence="9 10" key="1">
    <citation type="submission" date="2020-06" db="EMBL/GenBank/DDBJ databases">
        <title>The yeast mating-type switching endonuclease HO is a domesticated member of an unorthodox homing genetic element family.</title>
        <authorList>
            <person name="Coughlan A.Y."/>
            <person name="Lombardi L."/>
            <person name="Braun-Galleani S."/>
            <person name="Martos A.R."/>
            <person name="Galeote V."/>
            <person name="Bigey F."/>
            <person name="Dequin S."/>
            <person name="Byrne K.P."/>
            <person name="Wolfe K.H."/>
        </authorList>
    </citation>
    <scope>NUCLEOTIDE SEQUENCE [LARGE SCALE GENOMIC DNA]</scope>
    <source>
        <strain evidence="9 10">CBS764</strain>
    </source>
</reference>
<dbReference type="PANTHER" id="PTHR42799">
    <property type="entry name" value="MITOCHONDRIAL PEPTIDE METHIONINE SULFOXIDE REDUCTASE"/>
    <property type="match status" value="1"/>
</dbReference>
<dbReference type="RefSeq" id="XP_037139724.1">
    <property type="nucleotide sequence ID" value="XM_037283828.1"/>
</dbReference>
<comment type="similarity">
    <text evidence="1">Belongs to the MsrA Met sulfoxide reductase family.</text>
</comment>
<protein>
    <recommendedName>
        <fullName evidence="2">peptide-methionine (S)-S-oxide reductase</fullName>
        <ecNumber evidence="2">1.8.4.11</ecNumber>
    </recommendedName>
    <alternativeName>
        <fullName evidence="5">Peptide-methionine (S)-S-oxide reductase</fullName>
    </alternativeName>
    <alternativeName>
        <fullName evidence="4">Protein-methionine-S-oxide reductase</fullName>
    </alternativeName>
</protein>
<dbReference type="FunFam" id="3.30.1060.10:FF:000006">
    <property type="entry name" value="Peptide methionine sulfoxide reductase"/>
    <property type="match status" value="1"/>
</dbReference>
<dbReference type="SUPFAM" id="SSF55068">
    <property type="entry name" value="Peptide methionine sulfoxide reductase"/>
    <property type="match status" value="1"/>
</dbReference>
<dbReference type="EMBL" id="CP059249">
    <property type="protein sequence ID" value="QLL33050.1"/>
    <property type="molecule type" value="Genomic_DNA"/>
</dbReference>
<evidence type="ECO:0000256" key="4">
    <source>
        <dbReference type="ARBA" id="ARBA00030273"/>
    </source>
</evidence>
<dbReference type="HAMAP" id="MF_01401">
    <property type="entry name" value="MsrA"/>
    <property type="match status" value="1"/>
</dbReference>
<sequence>MVSTVSKSLKFDAKTDKLLTVAAGCFWGTEHIYRKHFGDKIIDYKVGYANGNESKKDATDSISYERVTKGDTDFAEVLQISYNPQVVSLKSLVDFFFRIHDPTTINSQGPDVGTQYRSALFAHTPDDLKELQSLKEKWQPKWNNKIKTQLEMISNFYDAEEYHQLYLDRNPYGYACPTHYVRDI</sequence>
<evidence type="ECO:0000256" key="3">
    <source>
        <dbReference type="ARBA" id="ARBA00023002"/>
    </source>
</evidence>
<dbReference type="OrthoDB" id="77405at2759"/>
<dbReference type="Pfam" id="PF01625">
    <property type="entry name" value="PMSR"/>
    <property type="match status" value="1"/>
</dbReference>
<keyword evidence="10" id="KW-1185">Reference proteome</keyword>
<dbReference type="GO" id="GO:0034599">
    <property type="term" value="P:cellular response to oxidative stress"/>
    <property type="evidence" value="ECO:0007669"/>
    <property type="project" value="UniProtKB-ARBA"/>
</dbReference>
<evidence type="ECO:0000256" key="2">
    <source>
        <dbReference type="ARBA" id="ARBA00012502"/>
    </source>
</evidence>
<dbReference type="GeneID" id="59326217"/>
<dbReference type="InterPro" id="IPR050162">
    <property type="entry name" value="MsrA_MetSO_reductase"/>
</dbReference>
<comment type="catalytic activity">
    <reaction evidence="7">
        <text>[thioredoxin]-disulfide + L-methionine + H2O = L-methionine (S)-S-oxide + [thioredoxin]-dithiol</text>
        <dbReference type="Rhea" id="RHEA:19993"/>
        <dbReference type="Rhea" id="RHEA-COMP:10698"/>
        <dbReference type="Rhea" id="RHEA-COMP:10700"/>
        <dbReference type="ChEBI" id="CHEBI:15377"/>
        <dbReference type="ChEBI" id="CHEBI:29950"/>
        <dbReference type="ChEBI" id="CHEBI:50058"/>
        <dbReference type="ChEBI" id="CHEBI:57844"/>
        <dbReference type="ChEBI" id="CHEBI:58772"/>
        <dbReference type="EC" id="1.8.4.11"/>
    </reaction>
</comment>
<dbReference type="Proteomes" id="UP000515788">
    <property type="component" value="Chromosome 4"/>
</dbReference>
<dbReference type="KEGG" id="tgb:HG536_0D05710"/>
<gene>
    <name evidence="9" type="ORF">HG536_0D05710</name>
</gene>
<dbReference type="EC" id="1.8.4.11" evidence="2"/>
<dbReference type="InterPro" id="IPR002569">
    <property type="entry name" value="Met_Sox_Rdtase_MsrA_dom"/>
</dbReference>
<dbReference type="GO" id="GO:0005737">
    <property type="term" value="C:cytoplasm"/>
    <property type="evidence" value="ECO:0007669"/>
    <property type="project" value="TreeGrafter"/>
</dbReference>
<dbReference type="AlphaFoldDB" id="A0A7G3ZHR4"/>
<feature type="domain" description="Peptide methionine sulphoxide reductase MsrA" evidence="8">
    <location>
        <begin position="20"/>
        <end position="175"/>
    </location>
</feature>
<dbReference type="InterPro" id="IPR036509">
    <property type="entry name" value="Met_Sox_Rdtase_MsrA_sf"/>
</dbReference>
<evidence type="ECO:0000256" key="5">
    <source>
        <dbReference type="ARBA" id="ARBA00030643"/>
    </source>
</evidence>
<evidence type="ECO:0000313" key="9">
    <source>
        <dbReference type="EMBL" id="QLL33050.1"/>
    </source>
</evidence>
<dbReference type="NCBIfam" id="TIGR00401">
    <property type="entry name" value="msrA"/>
    <property type="match status" value="1"/>
</dbReference>
<evidence type="ECO:0000256" key="7">
    <source>
        <dbReference type="ARBA" id="ARBA00048782"/>
    </source>
</evidence>
<proteinExistence type="inferred from homology"/>
<evidence type="ECO:0000256" key="1">
    <source>
        <dbReference type="ARBA" id="ARBA00005591"/>
    </source>
</evidence>
<organism evidence="9 10">
    <name type="scientific">Torulaspora globosa</name>
    <dbReference type="NCBI Taxonomy" id="48254"/>
    <lineage>
        <taxon>Eukaryota</taxon>
        <taxon>Fungi</taxon>
        <taxon>Dikarya</taxon>
        <taxon>Ascomycota</taxon>
        <taxon>Saccharomycotina</taxon>
        <taxon>Saccharomycetes</taxon>
        <taxon>Saccharomycetales</taxon>
        <taxon>Saccharomycetaceae</taxon>
        <taxon>Torulaspora</taxon>
    </lineage>
</organism>
<dbReference type="PANTHER" id="PTHR42799:SF2">
    <property type="entry name" value="MITOCHONDRIAL PEPTIDE METHIONINE SULFOXIDE REDUCTASE"/>
    <property type="match status" value="1"/>
</dbReference>
<comment type="catalytic activity">
    <reaction evidence="6">
        <text>L-methionyl-[protein] + [thioredoxin]-disulfide + H2O = L-methionyl-(S)-S-oxide-[protein] + [thioredoxin]-dithiol</text>
        <dbReference type="Rhea" id="RHEA:14217"/>
        <dbReference type="Rhea" id="RHEA-COMP:10698"/>
        <dbReference type="Rhea" id="RHEA-COMP:10700"/>
        <dbReference type="Rhea" id="RHEA-COMP:12313"/>
        <dbReference type="Rhea" id="RHEA-COMP:12315"/>
        <dbReference type="ChEBI" id="CHEBI:15377"/>
        <dbReference type="ChEBI" id="CHEBI:16044"/>
        <dbReference type="ChEBI" id="CHEBI:29950"/>
        <dbReference type="ChEBI" id="CHEBI:44120"/>
        <dbReference type="ChEBI" id="CHEBI:50058"/>
        <dbReference type="EC" id="1.8.4.11"/>
    </reaction>
</comment>
<dbReference type="Gene3D" id="3.30.1060.10">
    <property type="entry name" value="Peptide methionine sulphoxide reductase MsrA"/>
    <property type="match status" value="1"/>
</dbReference>
<evidence type="ECO:0000256" key="6">
    <source>
        <dbReference type="ARBA" id="ARBA00047806"/>
    </source>
</evidence>
<accession>A0A7G3ZHR4</accession>
<name>A0A7G3ZHR4_9SACH</name>
<evidence type="ECO:0000313" key="10">
    <source>
        <dbReference type="Proteomes" id="UP000515788"/>
    </source>
</evidence>
<evidence type="ECO:0000259" key="8">
    <source>
        <dbReference type="Pfam" id="PF01625"/>
    </source>
</evidence>